<dbReference type="PANTHER" id="PTHR21398:SF21">
    <property type="entry name" value="AGAP004005-PA"/>
    <property type="match status" value="1"/>
</dbReference>
<reference evidence="1" key="1">
    <citation type="submission" date="2020-07" db="EMBL/GenBank/DDBJ databases">
        <authorList>
            <person name="Ferguson B K."/>
        </authorList>
    </citation>
    <scope>NUCLEOTIDE SEQUENCE</scope>
    <source>
        <strain evidence="1">L06</strain>
    </source>
</reference>
<dbReference type="AlphaFoldDB" id="A0A6V7IHB8"/>
<gene>
    <name evidence="1" type="ORF">BBRV_LOCUS25284</name>
</gene>
<dbReference type="Pfam" id="PF07841">
    <property type="entry name" value="DM4_12"/>
    <property type="match status" value="1"/>
</dbReference>
<dbReference type="SMART" id="SM00718">
    <property type="entry name" value="DM4_12"/>
    <property type="match status" value="1"/>
</dbReference>
<dbReference type="EMBL" id="CADCXW020000003">
    <property type="protein sequence ID" value="CAD1539070.1"/>
    <property type="molecule type" value="Genomic_DNA"/>
</dbReference>
<sequence length="88" mass="10133">MGIFGDSSRVCLLRAICETAEMPFEETHGLLGELLNVLLRPSSTLERHEVYEDHEYHRAESIGREYRGACGRIFYECTRSPLEHFTSL</sequence>
<accession>A0A6V7IHB8</accession>
<dbReference type="PANTHER" id="PTHR21398">
    <property type="entry name" value="AGAP007094-PA"/>
    <property type="match status" value="1"/>
</dbReference>
<proteinExistence type="predicted"/>
<dbReference type="InterPro" id="IPR006631">
    <property type="entry name" value="DM4_12"/>
</dbReference>
<name>A0A6V7IHB8_9HYME</name>
<protein>
    <submittedName>
        <fullName evidence="1">Uncharacterized protein</fullName>
    </submittedName>
</protein>
<organism evidence="1">
    <name type="scientific">Bracon brevicornis</name>
    <dbReference type="NCBI Taxonomy" id="1563983"/>
    <lineage>
        <taxon>Eukaryota</taxon>
        <taxon>Metazoa</taxon>
        <taxon>Ecdysozoa</taxon>
        <taxon>Arthropoda</taxon>
        <taxon>Hexapoda</taxon>
        <taxon>Insecta</taxon>
        <taxon>Pterygota</taxon>
        <taxon>Neoptera</taxon>
        <taxon>Endopterygota</taxon>
        <taxon>Hymenoptera</taxon>
        <taxon>Apocrita</taxon>
        <taxon>Ichneumonoidea</taxon>
        <taxon>Braconidae</taxon>
        <taxon>Braconinae</taxon>
        <taxon>Bracon</taxon>
    </lineage>
</organism>
<evidence type="ECO:0000313" key="1">
    <source>
        <dbReference type="EMBL" id="CAD1539070.1"/>
    </source>
</evidence>